<feature type="transmembrane region" description="Helical" evidence="6">
    <location>
        <begin position="341"/>
        <end position="363"/>
    </location>
</feature>
<feature type="transmembrane region" description="Helical" evidence="6">
    <location>
        <begin position="176"/>
        <end position="196"/>
    </location>
</feature>
<evidence type="ECO:0000256" key="5">
    <source>
        <dbReference type="ARBA" id="ARBA00023136"/>
    </source>
</evidence>
<accession>A0A8J7GR31</accession>
<dbReference type="GO" id="GO:0022857">
    <property type="term" value="F:transmembrane transporter activity"/>
    <property type="evidence" value="ECO:0007669"/>
    <property type="project" value="InterPro"/>
</dbReference>
<evidence type="ECO:0000256" key="3">
    <source>
        <dbReference type="ARBA" id="ARBA00022692"/>
    </source>
</evidence>
<dbReference type="PANTHER" id="PTHR23513:SF11">
    <property type="entry name" value="STAPHYLOFERRIN A TRANSPORTER"/>
    <property type="match status" value="1"/>
</dbReference>
<feature type="transmembrane region" description="Helical" evidence="6">
    <location>
        <begin position="225"/>
        <end position="249"/>
    </location>
</feature>
<dbReference type="Proteomes" id="UP000622552">
    <property type="component" value="Unassembled WGS sequence"/>
</dbReference>
<feature type="transmembrane region" description="Helical" evidence="6">
    <location>
        <begin position="111"/>
        <end position="135"/>
    </location>
</feature>
<feature type="transmembrane region" description="Helical" evidence="6">
    <location>
        <begin position="281"/>
        <end position="299"/>
    </location>
</feature>
<keyword evidence="4 6" id="KW-1133">Transmembrane helix</keyword>
<comment type="caution">
    <text evidence="7">The sequence shown here is derived from an EMBL/GenBank/DDBJ whole genome shotgun (WGS) entry which is preliminary data.</text>
</comment>
<dbReference type="RefSeq" id="WP_197004131.1">
    <property type="nucleotide sequence ID" value="NZ_BONS01000020.1"/>
</dbReference>
<dbReference type="EMBL" id="JADOUF010000001">
    <property type="protein sequence ID" value="MBG6137249.1"/>
    <property type="molecule type" value="Genomic_DNA"/>
</dbReference>
<feature type="transmembrane region" description="Helical" evidence="6">
    <location>
        <begin position="84"/>
        <end position="105"/>
    </location>
</feature>
<evidence type="ECO:0000313" key="7">
    <source>
        <dbReference type="EMBL" id="MBG6137249.1"/>
    </source>
</evidence>
<reference evidence="7" key="1">
    <citation type="submission" date="2020-11" db="EMBL/GenBank/DDBJ databases">
        <title>Sequencing the genomes of 1000 actinobacteria strains.</title>
        <authorList>
            <person name="Klenk H.-P."/>
        </authorList>
    </citation>
    <scope>NUCLEOTIDE SEQUENCE</scope>
    <source>
        <strain evidence="7">DSM 45356</strain>
    </source>
</reference>
<dbReference type="InterPro" id="IPR011701">
    <property type="entry name" value="MFS"/>
</dbReference>
<dbReference type="AlphaFoldDB" id="A0A8J7GR31"/>
<dbReference type="Gene3D" id="1.20.1250.20">
    <property type="entry name" value="MFS general substrate transporter like domains"/>
    <property type="match status" value="1"/>
</dbReference>
<name>A0A8J7GR31_9ACTN</name>
<evidence type="ECO:0000256" key="4">
    <source>
        <dbReference type="ARBA" id="ARBA00022989"/>
    </source>
</evidence>
<dbReference type="SUPFAM" id="SSF103473">
    <property type="entry name" value="MFS general substrate transporter"/>
    <property type="match status" value="1"/>
</dbReference>
<feature type="transmembrane region" description="Helical" evidence="6">
    <location>
        <begin position="21"/>
        <end position="45"/>
    </location>
</feature>
<dbReference type="PANTHER" id="PTHR23513">
    <property type="entry name" value="INTEGRAL MEMBRANE EFFLUX PROTEIN-RELATED"/>
    <property type="match status" value="1"/>
</dbReference>
<feature type="transmembrane region" description="Helical" evidence="6">
    <location>
        <begin position="51"/>
        <end position="72"/>
    </location>
</feature>
<evidence type="ECO:0000256" key="1">
    <source>
        <dbReference type="ARBA" id="ARBA00004651"/>
    </source>
</evidence>
<evidence type="ECO:0000256" key="2">
    <source>
        <dbReference type="ARBA" id="ARBA00022475"/>
    </source>
</evidence>
<dbReference type="Pfam" id="PF07690">
    <property type="entry name" value="MFS_1"/>
    <property type="match status" value="1"/>
</dbReference>
<sequence length="397" mass="40316">MTITAPPAPRPTVPATRAERLLLPATFVTSLGNGIQLVAAAVLIFTTGHSTVSVGWLFIAASVPPALLSLFFGRVADRLDRRTLCLVADLTSALAALALPAWLLLGGEATRAAYLVTFVLAVISALFMPASNALIKERIAPERVGRFSAHFEIATQAGNLLAAAVGGFTIQLVGTAPLFVVNGATFLLSAAGMWLIGRAPAPVRAAAVSAPRAAVTGVPLLRVGLLYATCTVLTMVSNTLLVVLVYRGFHRGAGVYGLVDALAGIGFVTAAALYPRVAWRGHLPIAVVGILGCCALVAVEHLHVAVLLLGIPFAGALVGLARVATRSLLLTAVPESHAGRVFGATNAAGLGLSAGVTVLVAAVSDRVGISASFLVLAGLVAVTAAGTAASLRGRTLG</sequence>
<organism evidence="7 8">
    <name type="scientific">Longispora fulva</name>
    <dbReference type="NCBI Taxonomy" id="619741"/>
    <lineage>
        <taxon>Bacteria</taxon>
        <taxon>Bacillati</taxon>
        <taxon>Actinomycetota</taxon>
        <taxon>Actinomycetes</taxon>
        <taxon>Micromonosporales</taxon>
        <taxon>Micromonosporaceae</taxon>
        <taxon>Longispora</taxon>
    </lineage>
</organism>
<dbReference type="CDD" id="cd06173">
    <property type="entry name" value="MFS_MefA_like"/>
    <property type="match status" value="1"/>
</dbReference>
<keyword evidence="8" id="KW-1185">Reference proteome</keyword>
<proteinExistence type="predicted"/>
<feature type="transmembrane region" description="Helical" evidence="6">
    <location>
        <begin position="305"/>
        <end position="329"/>
    </location>
</feature>
<keyword evidence="2" id="KW-1003">Cell membrane</keyword>
<keyword evidence="5 6" id="KW-0472">Membrane</keyword>
<comment type="subcellular location">
    <subcellularLocation>
        <location evidence="1">Cell membrane</location>
        <topology evidence="1">Multi-pass membrane protein</topology>
    </subcellularLocation>
</comment>
<feature type="transmembrane region" description="Helical" evidence="6">
    <location>
        <begin position="255"/>
        <end position="274"/>
    </location>
</feature>
<gene>
    <name evidence="7" type="ORF">IW245_003443</name>
</gene>
<evidence type="ECO:0000313" key="8">
    <source>
        <dbReference type="Proteomes" id="UP000622552"/>
    </source>
</evidence>
<keyword evidence="3 6" id="KW-0812">Transmembrane</keyword>
<dbReference type="InterPro" id="IPR036259">
    <property type="entry name" value="MFS_trans_sf"/>
</dbReference>
<dbReference type="GO" id="GO:0005886">
    <property type="term" value="C:plasma membrane"/>
    <property type="evidence" value="ECO:0007669"/>
    <property type="project" value="UniProtKB-SubCell"/>
</dbReference>
<protein>
    <submittedName>
        <fullName evidence="7">MFS family permease</fullName>
    </submittedName>
</protein>
<feature type="transmembrane region" description="Helical" evidence="6">
    <location>
        <begin position="369"/>
        <end position="391"/>
    </location>
</feature>
<evidence type="ECO:0000256" key="6">
    <source>
        <dbReference type="SAM" id="Phobius"/>
    </source>
</evidence>